<comment type="caution">
    <text evidence="3">The sequence shown here is derived from an EMBL/GenBank/DDBJ whole genome shotgun (WGS) entry which is preliminary data.</text>
</comment>
<accession>A0ABP0HEB9</accession>
<dbReference type="InterPro" id="IPR057191">
    <property type="entry name" value="DUF7869"/>
</dbReference>
<feature type="region of interest" description="Disordered" evidence="1">
    <location>
        <begin position="1"/>
        <end position="64"/>
    </location>
</feature>
<protein>
    <recommendedName>
        <fullName evidence="2">DUF7869 domain-containing protein</fullName>
    </recommendedName>
</protein>
<dbReference type="Pfam" id="PF25273">
    <property type="entry name" value="DUF7869"/>
    <property type="match status" value="1"/>
</dbReference>
<reference evidence="3 4" key="1">
    <citation type="submission" date="2024-02" db="EMBL/GenBank/DDBJ databases">
        <authorList>
            <person name="Chen Y."/>
            <person name="Shah S."/>
            <person name="Dougan E. K."/>
            <person name="Thang M."/>
            <person name="Chan C."/>
        </authorList>
    </citation>
    <scope>NUCLEOTIDE SEQUENCE [LARGE SCALE GENOMIC DNA]</scope>
</reference>
<name>A0ABP0HEB9_9DINO</name>
<feature type="compositionally biased region" description="Low complexity" evidence="1">
    <location>
        <begin position="23"/>
        <end position="54"/>
    </location>
</feature>
<feature type="compositionally biased region" description="Acidic residues" evidence="1">
    <location>
        <begin position="55"/>
        <end position="64"/>
    </location>
</feature>
<organism evidence="3 4">
    <name type="scientific">Durusdinium trenchii</name>
    <dbReference type="NCBI Taxonomy" id="1381693"/>
    <lineage>
        <taxon>Eukaryota</taxon>
        <taxon>Sar</taxon>
        <taxon>Alveolata</taxon>
        <taxon>Dinophyceae</taxon>
        <taxon>Suessiales</taxon>
        <taxon>Symbiodiniaceae</taxon>
        <taxon>Durusdinium</taxon>
    </lineage>
</organism>
<dbReference type="PANTHER" id="PTHR33153">
    <property type="entry name" value="MYND-TYPE DOMAIN-CONTAINING PROTEIN"/>
    <property type="match status" value="1"/>
</dbReference>
<gene>
    <name evidence="3" type="ORF">SCF082_LOCUS1413</name>
</gene>
<evidence type="ECO:0000256" key="1">
    <source>
        <dbReference type="SAM" id="MobiDB-lite"/>
    </source>
</evidence>
<evidence type="ECO:0000313" key="3">
    <source>
        <dbReference type="EMBL" id="CAK8988497.1"/>
    </source>
</evidence>
<dbReference type="Proteomes" id="UP001642464">
    <property type="component" value="Unassembled WGS sequence"/>
</dbReference>
<sequence>MSLVRWDDDADSNAGSGLHRYQSSSNSSGSASDDSMSSSADDETSTTMSNSESESGTDDNDDSDTYPIVDLTYERLQSLHATGRVNKHELSDYAKRGMKGTRVKKAVLQPRCECMCKMPIKLLYRICIAFWTLTKPTQDSLLWSIQTESGNQKRKRWHLAGYPLCKEAWAHCLGVGKHRLGRCRHTFQGKDGRSLSGPGGSSAPPAVKSASVTNFLVNLYWTAAEPMSTAILSKTSINKASEDLQEEVLQRLIDCRLMGPSTQLAFNHDPTRLALRELPHGSWSNVYTLYQAHCKAGQETPASKSTFFAVSQQWRCCMRFHKKSQHAICATCSRLKMSIRNSKDVKTHCNLTRQLLDHYHQTLRDRQVYWLARERAKTVGDVLVVICDSYDKAKVTLPRWPFQRCPKRALYEKIRRTSMTLTGCIVHGHGVFLFLSDEGMGHGASWTIECIMRAIDRAFGIAQSKNRPFPSECWVQGDNAVKEVRNAFVGRWASLMCQAGFFKAVAHHHLVVGHTHEDIDGIFSIVTSALNAEPNLQTPRDVQRTLIQKMGPLFAKSGLVFDCEIVDTIRDWSKFMPAGATLKNCYMPRKGDDEGDETMCVPSSFTFMVREGMPGAGHGLDLDEHVPRRLRAEGSNKDVFCMVKAKMSDAFLSQRPVLVFPQSFLGVTEAFFNKVNSCTVLSTASLEDSRCEELQEMAECIEKDFPHMSRGVSYLRSLTDPDRRREPCPRLKFIDAGPSLSWAHGLGDLRLGPGLPPPKPYPLQVVFHHRQNR</sequence>
<evidence type="ECO:0000259" key="2">
    <source>
        <dbReference type="Pfam" id="PF25273"/>
    </source>
</evidence>
<dbReference type="EMBL" id="CAXAMM010000685">
    <property type="protein sequence ID" value="CAK8988497.1"/>
    <property type="molecule type" value="Genomic_DNA"/>
</dbReference>
<feature type="domain" description="DUF7869" evidence="2">
    <location>
        <begin position="415"/>
        <end position="549"/>
    </location>
</feature>
<keyword evidence="4" id="KW-1185">Reference proteome</keyword>
<evidence type="ECO:0000313" key="4">
    <source>
        <dbReference type="Proteomes" id="UP001642464"/>
    </source>
</evidence>
<dbReference type="PANTHER" id="PTHR33153:SF3">
    <property type="entry name" value="TRAFFICKING PROTEIN PARTICLE COMPLEX SUBUNIT 11 DOMAIN-CONTAINING PROTEIN"/>
    <property type="match status" value="1"/>
</dbReference>
<proteinExistence type="predicted"/>